<dbReference type="EMBL" id="JBBWWR010000007">
    <property type="protein sequence ID" value="KAK8963460.1"/>
    <property type="molecule type" value="Genomic_DNA"/>
</dbReference>
<evidence type="ECO:0000259" key="1">
    <source>
        <dbReference type="Pfam" id="PF09743"/>
    </source>
</evidence>
<reference evidence="2 3" key="1">
    <citation type="journal article" date="2022" name="Nat. Plants">
        <title>Genomes of leafy and leafless Platanthera orchids illuminate the evolution of mycoheterotrophy.</title>
        <authorList>
            <person name="Li M.H."/>
            <person name="Liu K.W."/>
            <person name="Li Z."/>
            <person name="Lu H.C."/>
            <person name="Ye Q.L."/>
            <person name="Zhang D."/>
            <person name="Wang J.Y."/>
            <person name="Li Y.F."/>
            <person name="Zhong Z.M."/>
            <person name="Liu X."/>
            <person name="Yu X."/>
            <person name="Liu D.K."/>
            <person name="Tu X.D."/>
            <person name="Liu B."/>
            <person name="Hao Y."/>
            <person name="Liao X.Y."/>
            <person name="Jiang Y.T."/>
            <person name="Sun W.H."/>
            <person name="Chen J."/>
            <person name="Chen Y.Q."/>
            <person name="Ai Y."/>
            <person name="Zhai J.W."/>
            <person name="Wu S.S."/>
            <person name="Zhou Z."/>
            <person name="Hsiao Y.Y."/>
            <person name="Wu W.L."/>
            <person name="Chen Y.Y."/>
            <person name="Lin Y.F."/>
            <person name="Hsu J.L."/>
            <person name="Li C.Y."/>
            <person name="Wang Z.W."/>
            <person name="Zhao X."/>
            <person name="Zhong W.Y."/>
            <person name="Ma X.K."/>
            <person name="Ma L."/>
            <person name="Huang J."/>
            <person name="Chen G.Z."/>
            <person name="Huang M.Z."/>
            <person name="Huang L."/>
            <person name="Peng D.H."/>
            <person name="Luo Y.B."/>
            <person name="Zou S.Q."/>
            <person name="Chen S.P."/>
            <person name="Lan S."/>
            <person name="Tsai W.C."/>
            <person name="Van de Peer Y."/>
            <person name="Liu Z.J."/>
        </authorList>
    </citation>
    <scope>NUCLEOTIDE SEQUENCE [LARGE SCALE GENOMIC DNA]</scope>
    <source>
        <strain evidence="2">Lor288</strain>
    </source>
</reference>
<comment type="caution">
    <text evidence="2">The sequence shown here is derived from an EMBL/GenBank/DDBJ whole genome shotgun (WGS) entry which is preliminary data.</text>
</comment>
<dbReference type="PANTHER" id="PTHR31057">
    <property type="entry name" value="E3 UFM1-PROTEIN LIGASE 1"/>
    <property type="match status" value="1"/>
</dbReference>
<name>A0ABR2MH57_9ASPA</name>
<dbReference type="Pfam" id="PF09743">
    <property type="entry name" value="E3_UFM1_ligase"/>
    <property type="match status" value="1"/>
</dbReference>
<keyword evidence="3" id="KW-1185">Reference proteome</keyword>
<dbReference type="Proteomes" id="UP001412067">
    <property type="component" value="Unassembled WGS sequence"/>
</dbReference>
<dbReference type="InterPro" id="IPR018611">
    <property type="entry name" value="Ufl1"/>
</dbReference>
<gene>
    <name evidence="2" type="ORF">KSP40_PGU009908</name>
</gene>
<accession>A0ABR2MH57</accession>
<dbReference type="PANTHER" id="PTHR31057:SF0">
    <property type="entry name" value="E3 UFM1-PROTEIN LIGASE 1"/>
    <property type="match status" value="1"/>
</dbReference>
<evidence type="ECO:0000313" key="2">
    <source>
        <dbReference type="EMBL" id="KAK8963460.1"/>
    </source>
</evidence>
<evidence type="ECO:0000313" key="3">
    <source>
        <dbReference type="Proteomes" id="UP001412067"/>
    </source>
</evidence>
<protein>
    <recommendedName>
        <fullName evidence="1">E3 UFM1-protein ligase 1-like N-terminal domain-containing protein</fullName>
    </recommendedName>
</protein>
<proteinExistence type="predicted"/>
<feature type="domain" description="E3 UFM1-protein ligase 1-like N-terminal" evidence="1">
    <location>
        <begin position="52"/>
        <end position="159"/>
    </location>
</feature>
<sequence length="170" mass="18696">MEELPFPQNKNSSYADNISAAKDAAFSAASESAVLRKNVASMVYQKAAGAGTWEQLHFEMVAEIERSGRVSLVDFSDVLGVDLYHIEKEGRHIVCSNPGLMLVNGEIISELYWDGIGEEINEKLQESSQMSLAEIAAQLHVGSELVMSVLEPRLGTIVRLTHSFQIVLMN</sequence>
<dbReference type="InterPro" id="IPR056579">
    <property type="entry name" value="Ufl1_N"/>
</dbReference>
<organism evidence="2 3">
    <name type="scientific">Platanthera guangdongensis</name>
    <dbReference type="NCBI Taxonomy" id="2320717"/>
    <lineage>
        <taxon>Eukaryota</taxon>
        <taxon>Viridiplantae</taxon>
        <taxon>Streptophyta</taxon>
        <taxon>Embryophyta</taxon>
        <taxon>Tracheophyta</taxon>
        <taxon>Spermatophyta</taxon>
        <taxon>Magnoliopsida</taxon>
        <taxon>Liliopsida</taxon>
        <taxon>Asparagales</taxon>
        <taxon>Orchidaceae</taxon>
        <taxon>Orchidoideae</taxon>
        <taxon>Orchideae</taxon>
        <taxon>Orchidinae</taxon>
        <taxon>Platanthera</taxon>
    </lineage>
</organism>